<feature type="compositionally biased region" description="Basic and acidic residues" evidence="1">
    <location>
        <begin position="205"/>
        <end position="214"/>
    </location>
</feature>
<evidence type="ECO:0000313" key="2">
    <source>
        <dbReference type="Proteomes" id="UP000286641"/>
    </source>
</evidence>
<reference key="1">
    <citation type="submission" date="2019-01" db="UniProtKB">
        <authorList>
            <consortium name="RefSeq"/>
        </authorList>
    </citation>
    <scope>IDENTIFICATION</scope>
</reference>
<proteinExistence type="predicted"/>
<dbReference type="AlphaFoldDB" id="A0A3Q7Q7R5"/>
<dbReference type="InParanoid" id="A0A3Q7Q7R5"/>
<dbReference type="RefSeq" id="XP_025741774.1">
    <property type="nucleotide sequence ID" value="XM_025885989.1"/>
</dbReference>
<protein>
    <submittedName>
        <fullName evidence="3">Uncharacterized protein LOC112834577</fullName>
    </submittedName>
</protein>
<accession>A0A3Q7Q7R5</accession>
<feature type="compositionally biased region" description="Low complexity" evidence="1">
    <location>
        <begin position="215"/>
        <end position="227"/>
    </location>
</feature>
<organism evidence="2 3">
    <name type="scientific">Callorhinus ursinus</name>
    <name type="common">Northern fur seal</name>
    <dbReference type="NCBI Taxonomy" id="34884"/>
    <lineage>
        <taxon>Eukaryota</taxon>
        <taxon>Metazoa</taxon>
        <taxon>Chordata</taxon>
        <taxon>Craniata</taxon>
        <taxon>Vertebrata</taxon>
        <taxon>Euteleostomi</taxon>
        <taxon>Mammalia</taxon>
        <taxon>Eutheria</taxon>
        <taxon>Laurasiatheria</taxon>
        <taxon>Carnivora</taxon>
        <taxon>Caniformia</taxon>
        <taxon>Pinnipedia</taxon>
        <taxon>Otariidae</taxon>
        <taxon>Callorhinus</taxon>
    </lineage>
</organism>
<reference evidence="3" key="2">
    <citation type="submission" date="2025-08" db="UniProtKB">
        <authorList>
            <consortium name="RefSeq"/>
        </authorList>
    </citation>
    <scope>IDENTIFICATION</scope>
    <source>
        <tissue evidence="3">Blood</tissue>
    </source>
</reference>
<feature type="region of interest" description="Disordered" evidence="1">
    <location>
        <begin position="163"/>
        <end position="241"/>
    </location>
</feature>
<name>A0A3Q7Q7R5_CALUR</name>
<evidence type="ECO:0000256" key="1">
    <source>
        <dbReference type="SAM" id="MobiDB-lite"/>
    </source>
</evidence>
<dbReference type="Proteomes" id="UP000286641">
    <property type="component" value="Unplaced"/>
</dbReference>
<sequence>MQKAEDLGCLTIEVTENTVVCSRDSEKDARVVPTRKAFRIGCLQVPAPRCGWPAGGQEPINTSGCRERPQTRRAAARAAAWSRVGPSAAGPSPVHRPMHLCLSHSPSPQQLLRAGGAQLRPLRSLSSCLARPPKPQGPKKQVVFADTKGLSLTTVHLFEDAVGGDSEEGSCHLSSFPRPAPPPTLCAPGLSAPGPDSGFPEAPAEPERVPRAERGAGALPARPRAGAHSGLPEGSADAHDL</sequence>
<keyword evidence="2" id="KW-1185">Reference proteome</keyword>
<evidence type="ECO:0000313" key="3">
    <source>
        <dbReference type="RefSeq" id="XP_025741774.1"/>
    </source>
</evidence>
<gene>
    <name evidence="3" type="primary">LOC112834577</name>
</gene>